<dbReference type="InterPro" id="IPR002888">
    <property type="entry name" value="2Fe-2S-bd"/>
</dbReference>
<evidence type="ECO:0000256" key="2">
    <source>
        <dbReference type="ARBA" id="ARBA00022723"/>
    </source>
</evidence>
<dbReference type="Gene3D" id="1.10.150.120">
    <property type="entry name" value="[2Fe-2S]-binding domain"/>
    <property type="match status" value="1"/>
</dbReference>
<evidence type="ECO:0000256" key="1">
    <source>
        <dbReference type="ARBA" id="ARBA00022714"/>
    </source>
</evidence>
<proteinExistence type="predicted"/>
<dbReference type="Proteomes" id="UP000199488">
    <property type="component" value="Unassembled WGS sequence"/>
</dbReference>
<keyword evidence="5" id="KW-0411">Iron-sulfur</keyword>
<keyword evidence="3" id="KW-0560">Oxidoreductase</keyword>
<keyword evidence="1" id="KW-0001">2Fe-2S</keyword>
<dbReference type="GO" id="GO:0051537">
    <property type="term" value="F:2 iron, 2 sulfur cluster binding"/>
    <property type="evidence" value="ECO:0007669"/>
    <property type="project" value="UniProtKB-KW"/>
</dbReference>
<keyword evidence="8" id="KW-1185">Reference proteome</keyword>
<reference evidence="7 8" key="1">
    <citation type="submission" date="2016-10" db="EMBL/GenBank/DDBJ databases">
        <authorList>
            <person name="de Groot N.N."/>
        </authorList>
    </citation>
    <scope>NUCLEOTIDE SEQUENCE [LARGE SCALE GENOMIC DNA]</scope>
    <source>
        <strain evidence="7 8">DSM 23126</strain>
    </source>
</reference>
<evidence type="ECO:0000256" key="4">
    <source>
        <dbReference type="ARBA" id="ARBA00023004"/>
    </source>
</evidence>
<evidence type="ECO:0000313" key="7">
    <source>
        <dbReference type="EMBL" id="SDW41350.1"/>
    </source>
</evidence>
<organism evidence="7 8">
    <name type="scientific">Marinococcus luteus</name>
    <dbReference type="NCBI Taxonomy" id="1122204"/>
    <lineage>
        <taxon>Bacteria</taxon>
        <taxon>Bacillati</taxon>
        <taxon>Bacillota</taxon>
        <taxon>Bacilli</taxon>
        <taxon>Bacillales</taxon>
        <taxon>Bacillaceae</taxon>
        <taxon>Marinococcus</taxon>
    </lineage>
</organism>
<evidence type="ECO:0000259" key="6">
    <source>
        <dbReference type="PROSITE" id="PS51085"/>
    </source>
</evidence>
<evidence type="ECO:0000256" key="5">
    <source>
        <dbReference type="ARBA" id="ARBA00023014"/>
    </source>
</evidence>
<dbReference type="SUPFAM" id="SSF47741">
    <property type="entry name" value="CO dehydrogenase ISP C-domain like"/>
    <property type="match status" value="1"/>
</dbReference>
<dbReference type="PROSITE" id="PS51085">
    <property type="entry name" value="2FE2S_FER_2"/>
    <property type="match status" value="1"/>
</dbReference>
<dbReference type="EMBL" id="FNNC01000002">
    <property type="protein sequence ID" value="SDW41350.1"/>
    <property type="molecule type" value="Genomic_DNA"/>
</dbReference>
<dbReference type="InterPro" id="IPR036884">
    <property type="entry name" value="2Fe-2S-bd_dom_sf"/>
</dbReference>
<protein>
    <submittedName>
        <fullName evidence="7">Xanthine dehydrogenase molybdenum-binding subunit/carbon-monoxide dehydrogenase small subunit</fullName>
    </submittedName>
</protein>
<dbReference type="InterPro" id="IPR051452">
    <property type="entry name" value="Diverse_Oxidoreductases"/>
</dbReference>
<feature type="domain" description="2Fe-2S ferredoxin-type" evidence="6">
    <location>
        <begin position="18"/>
        <end position="94"/>
    </location>
</feature>
<evidence type="ECO:0000313" key="8">
    <source>
        <dbReference type="Proteomes" id="UP000199488"/>
    </source>
</evidence>
<accession>A0A1H2TC00</accession>
<sequence length="170" mass="18558">MEQTRKDSRRIEHRQGKYACTFRVNGKEVSVDASPMDRVVDLLRDGLHETGTKISCGIGRCGACSIWVDGRLTSSCLLLAYQVEGKEVTTIEGMGTEERCSIVQEAFMNEGGFQCGYCTPGMIMAAESLLRHTPDPDDEEIREGLSGNICRCTGYSGIIRAVKAAAANLQ</sequence>
<dbReference type="STRING" id="1122204.SAMN05421781_1332"/>
<dbReference type="AlphaFoldDB" id="A0A1H2TC00"/>
<dbReference type="SUPFAM" id="SSF54292">
    <property type="entry name" value="2Fe-2S ferredoxin-like"/>
    <property type="match status" value="1"/>
</dbReference>
<dbReference type="PANTHER" id="PTHR44379">
    <property type="entry name" value="OXIDOREDUCTASE WITH IRON-SULFUR SUBUNIT"/>
    <property type="match status" value="1"/>
</dbReference>
<dbReference type="InterPro" id="IPR036010">
    <property type="entry name" value="2Fe-2S_ferredoxin-like_sf"/>
</dbReference>
<evidence type="ECO:0000256" key="3">
    <source>
        <dbReference type="ARBA" id="ARBA00023002"/>
    </source>
</evidence>
<dbReference type="GO" id="GO:0016491">
    <property type="term" value="F:oxidoreductase activity"/>
    <property type="evidence" value="ECO:0007669"/>
    <property type="project" value="UniProtKB-KW"/>
</dbReference>
<dbReference type="Pfam" id="PF01799">
    <property type="entry name" value="Fer2_2"/>
    <property type="match status" value="1"/>
</dbReference>
<dbReference type="PANTHER" id="PTHR44379:SF5">
    <property type="entry name" value="OXIDOREDUCTASE WITH IRON-SULFUR SUBUNIT"/>
    <property type="match status" value="1"/>
</dbReference>
<dbReference type="PROSITE" id="PS00197">
    <property type="entry name" value="2FE2S_FER_1"/>
    <property type="match status" value="1"/>
</dbReference>
<dbReference type="FunFam" id="1.10.150.120:FF:000003">
    <property type="entry name" value="Carbon monoxide dehydrogenase, small subunit"/>
    <property type="match status" value="1"/>
</dbReference>
<dbReference type="Pfam" id="PF00111">
    <property type="entry name" value="Fer2"/>
    <property type="match status" value="1"/>
</dbReference>
<keyword evidence="2" id="KW-0479">Metal-binding</keyword>
<dbReference type="GO" id="GO:0046872">
    <property type="term" value="F:metal ion binding"/>
    <property type="evidence" value="ECO:0007669"/>
    <property type="project" value="UniProtKB-KW"/>
</dbReference>
<dbReference type="InterPro" id="IPR006058">
    <property type="entry name" value="2Fe2S_fd_BS"/>
</dbReference>
<dbReference type="Gene3D" id="3.10.20.30">
    <property type="match status" value="1"/>
</dbReference>
<name>A0A1H2TC00_9BACI</name>
<dbReference type="InterPro" id="IPR012675">
    <property type="entry name" value="Beta-grasp_dom_sf"/>
</dbReference>
<gene>
    <name evidence="7" type="ORF">SAMN05421781_1332</name>
</gene>
<dbReference type="InterPro" id="IPR001041">
    <property type="entry name" value="2Fe-2S_ferredoxin-type"/>
</dbReference>
<keyword evidence="4" id="KW-0408">Iron</keyword>